<dbReference type="RefSeq" id="WP_191272084.1">
    <property type="nucleotide sequence ID" value="NZ_BNDS01000006.1"/>
</dbReference>
<dbReference type="InterPro" id="IPR017459">
    <property type="entry name" value="Glycosyl_Trfase_fam3_N_dom"/>
</dbReference>
<feature type="domain" description="Glycosyl transferase family 3" evidence="6">
    <location>
        <begin position="73"/>
        <end position="323"/>
    </location>
</feature>
<comment type="pathway">
    <text evidence="5">Amino-acid biosynthesis; L-tryptophan biosynthesis; L-tryptophan from chorismate: step 2/5.</text>
</comment>
<evidence type="ECO:0000256" key="1">
    <source>
        <dbReference type="ARBA" id="ARBA00022676"/>
    </source>
</evidence>
<keyword evidence="1 5" id="KW-0328">Glycosyltransferase</keyword>
<dbReference type="PANTHER" id="PTHR43285:SF2">
    <property type="entry name" value="ANTHRANILATE PHOSPHORIBOSYLTRANSFERASE"/>
    <property type="match status" value="1"/>
</dbReference>
<dbReference type="InterPro" id="IPR035902">
    <property type="entry name" value="Nuc_phospho_transferase"/>
</dbReference>
<evidence type="ECO:0000256" key="5">
    <source>
        <dbReference type="HAMAP-Rule" id="MF_00211"/>
    </source>
</evidence>
<comment type="catalytic activity">
    <reaction evidence="5">
        <text>N-(5-phospho-beta-D-ribosyl)anthranilate + diphosphate = 5-phospho-alpha-D-ribose 1-diphosphate + anthranilate</text>
        <dbReference type="Rhea" id="RHEA:11768"/>
        <dbReference type="ChEBI" id="CHEBI:16567"/>
        <dbReference type="ChEBI" id="CHEBI:18277"/>
        <dbReference type="ChEBI" id="CHEBI:33019"/>
        <dbReference type="ChEBI" id="CHEBI:58017"/>
        <dbReference type="EC" id="2.4.2.18"/>
    </reaction>
</comment>
<feature type="binding site" evidence="5">
    <location>
        <position position="119"/>
    </location>
    <ligand>
        <name>5-phospho-alpha-D-ribose 1-diphosphate</name>
        <dbReference type="ChEBI" id="CHEBI:58017"/>
    </ligand>
</feature>
<comment type="subunit">
    <text evidence="5">Homodimer.</text>
</comment>
<evidence type="ECO:0000256" key="4">
    <source>
        <dbReference type="ARBA" id="ARBA00023141"/>
    </source>
</evidence>
<evidence type="ECO:0000259" key="7">
    <source>
        <dbReference type="Pfam" id="PF02885"/>
    </source>
</evidence>
<evidence type="ECO:0000313" key="8">
    <source>
        <dbReference type="EMBL" id="GHH98345.1"/>
    </source>
</evidence>
<feature type="binding site" evidence="5">
    <location>
        <position position="79"/>
    </location>
    <ligand>
        <name>anthranilate</name>
        <dbReference type="ChEBI" id="CHEBI:16567"/>
        <label>1</label>
    </ligand>
</feature>
<dbReference type="Pfam" id="PF00591">
    <property type="entry name" value="Glycos_transf_3"/>
    <property type="match status" value="1"/>
</dbReference>
<comment type="similarity">
    <text evidence="5">Belongs to the anthranilate phosphoribosyltransferase family.</text>
</comment>
<proteinExistence type="inferred from homology"/>
<keyword evidence="5" id="KW-0479">Metal-binding</keyword>
<dbReference type="HAMAP" id="MF_00211">
    <property type="entry name" value="TrpD"/>
    <property type="match status" value="1"/>
</dbReference>
<evidence type="ECO:0000256" key="2">
    <source>
        <dbReference type="ARBA" id="ARBA00022679"/>
    </source>
</evidence>
<feature type="binding site" evidence="5">
    <location>
        <position position="110"/>
    </location>
    <ligand>
        <name>anthranilate</name>
        <dbReference type="ChEBI" id="CHEBI:16567"/>
        <label>1</label>
    </ligand>
</feature>
<comment type="cofactor">
    <cofactor evidence="5">
        <name>Mg(2+)</name>
        <dbReference type="ChEBI" id="CHEBI:18420"/>
    </cofactor>
    <text evidence="5">Binds 2 magnesium ions per monomer.</text>
</comment>
<feature type="binding site" evidence="5">
    <location>
        <position position="225"/>
    </location>
    <ligand>
        <name>Mg(2+)</name>
        <dbReference type="ChEBI" id="CHEBI:18420"/>
        <label>1</label>
    </ligand>
</feature>
<sequence>MKSYLLQLAERRSFSENEMKEAVDSILGEEVSESEIAAFLMGLKSKGETVDEIVGIVKALQGNTLKFKRKFPNVLDNCGTGGDGSSSFNVSTTSAFVLAGAGIQVAKHGNRSISSKTGSADVLEYLGVNLNLSPEAIEEIIDEIGIAFLFAPHVHPKLKKVTTVRRALKIPTIFNFIGPLTNPVELDYQLLGVYRRDLLTVFAEVLKQLGRKRAIVINGAGYMDEASLQGENHLAILENGVITYKTFSPEDVRLQQYDNSAIKGGDAKENAEILMDVLRGKKGAYRDTVLLNAGIGIYTAAKVDSIEAGIKKAEEIIDSGAAYEKLTALIEKSKGMQREAI</sequence>
<dbReference type="PANTHER" id="PTHR43285">
    <property type="entry name" value="ANTHRANILATE PHOSPHORIBOSYLTRANSFERASE"/>
    <property type="match status" value="1"/>
</dbReference>
<feature type="binding site" evidence="5">
    <location>
        <position position="224"/>
    </location>
    <ligand>
        <name>Mg(2+)</name>
        <dbReference type="ChEBI" id="CHEBI:18420"/>
        <label>2</label>
    </ligand>
</feature>
<name>A0ABQ3N085_9BACI</name>
<dbReference type="SUPFAM" id="SSF47648">
    <property type="entry name" value="Nucleoside phosphorylase/phosphoribosyltransferase N-terminal domain"/>
    <property type="match status" value="1"/>
</dbReference>
<keyword evidence="3 5" id="KW-0822">Tryptophan biosynthesis</keyword>
<accession>A0ABQ3N085</accession>
<dbReference type="SUPFAM" id="SSF52418">
    <property type="entry name" value="Nucleoside phosphorylase/phosphoribosyltransferase catalytic domain"/>
    <property type="match status" value="1"/>
</dbReference>
<feature type="binding site" evidence="5">
    <location>
        <position position="225"/>
    </location>
    <ligand>
        <name>Mg(2+)</name>
        <dbReference type="ChEBI" id="CHEBI:18420"/>
        <label>2</label>
    </ligand>
</feature>
<protein>
    <recommendedName>
        <fullName evidence="5">Anthranilate phosphoribosyltransferase</fullName>
        <ecNumber evidence="5">2.4.2.18</ecNumber>
    </recommendedName>
</protein>
<keyword evidence="5" id="KW-0460">Magnesium</keyword>
<organism evidence="8 9">
    <name type="scientific">Neobacillus kokaensis</name>
    <dbReference type="NCBI Taxonomy" id="2759023"/>
    <lineage>
        <taxon>Bacteria</taxon>
        <taxon>Bacillati</taxon>
        <taxon>Bacillota</taxon>
        <taxon>Bacilli</taxon>
        <taxon>Bacillales</taxon>
        <taxon>Bacillaceae</taxon>
        <taxon>Neobacillus</taxon>
    </lineage>
</organism>
<gene>
    <name evidence="5 8" type="primary">trpD</name>
    <name evidence="8" type="ORF">AM1BK_18880</name>
</gene>
<comment type="caution">
    <text evidence="8">The sequence shown here is derived from an EMBL/GenBank/DDBJ whole genome shotgun (WGS) entry which is preliminary data.</text>
</comment>
<feature type="binding site" evidence="5">
    <location>
        <position position="79"/>
    </location>
    <ligand>
        <name>5-phospho-alpha-D-ribose 1-diphosphate</name>
        <dbReference type="ChEBI" id="CHEBI:58017"/>
    </ligand>
</feature>
<evidence type="ECO:0000256" key="3">
    <source>
        <dbReference type="ARBA" id="ARBA00022822"/>
    </source>
</evidence>
<dbReference type="Gene3D" id="1.20.970.10">
    <property type="entry name" value="Transferase, Pyrimidine Nucleoside Phosphorylase, Chain C"/>
    <property type="match status" value="1"/>
</dbReference>
<dbReference type="GO" id="GO:0016757">
    <property type="term" value="F:glycosyltransferase activity"/>
    <property type="evidence" value="ECO:0007669"/>
    <property type="project" value="UniProtKB-KW"/>
</dbReference>
<dbReference type="Gene3D" id="3.40.1030.10">
    <property type="entry name" value="Nucleoside phosphorylase/phosphoribosyltransferase catalytic domain"/>
    <property type="match status" value="1"/>
</dbReference>
<reference evidence="8 9" key="1">
    <citation type="journal article" date="2022" name="Int. J. Syst. Evol. Microbiol.">
        <title>Neobacillus kokaensis sp. nov., isolated from soil.</title>
        <authorList>
            <person name="Yuki K."/>
            <person name="Matsubara H."/>
            <person name="Yamaguchi S."/>
        </authorList>
    </citation>
    <scope>NUCLEOTIDE SEQUENCE [LARGE SCALE GENOMIC DNA]</scope>
    <source>
        <strain evidence="8 9">LOB 377</strain>
    </source>
</reference>
<keyword evidence="4 5" id="KW-0057">Aromatic amino acid biosynthesis</keyword>
<comment type="caution">
    <text evidence="5">Lacks conserved residue(s) required for the propagation of feature annotation.</text>
</comment>
<dbReference type="EMBL" id="BNDS01000006">
    <property type="protein sequence ID" value="GHH98345.1"/>
    <property type="molecule type" value="Genomic_DNA"/>
</dbReference>
<keyword evidence="9" id="KW-1185">Reference proteome</keyword>
<feature type="binding site" evidence="5">
    <location>
        <position position="87"/>
    </location>
    <ligand>
        <name>5-phospho-alpha-D-ribose 1-diphosphate</name>
        <dbReference type="ChEBI" id="CHEBI:58017"/>
    </ligand>
</feature>
<dbReference type="InterPro" id="IPR000312">
    <property type="entry name" value="Glycosyl_Trfase_fam3"/>
</dbReference>
<dbReference type="InterPro" id="IPR036320">
    <property type="entry name" value="Glycosyl_Trfase_fam3_N_dom_sf"/>
</dbReference>
<dbReference type="InterPro" id="IPR005940">
    <property type="entry name" value="Anthranilate_Pribosyl_Tfrase"/>
</dbReference>
<dbReference type="EC" id="2.4.2.18" evidence="5"/>
<keyword evidence="2 5" id="KW-0808">Transferase</keyword>
<feature type="binding site" evidence="5">
    <location>
        <begin position="107"/>
        <end position="115"/>
    </location>
    <ligand>
        <name>5-phospho-alpha-D-ribose 1-diphosphate</name>
        <dbReference type="ChEBI" id="CHEBI:58017"/>
    </ligand>
</feature>
<feature type="domain" description="Glycosyl transferase family 3 N-terminal" evidence="7">
    <location>
        <begin position="2"/>
        <end position="61"/>
    </location>
</feature>
<feature type="binding site" evidence="5">
    <location>
        <begin position="82"/>
        <end position="83"/>
    </location>
    <ligand>
        <name>5-phospho-alpha-D-ribose 1-diphosphate</name>
        <dbReference type="ChEBI" id="CHEBI:58017"/>
    </ligand>
</feature>
<comment type="function">
    <text evidence="5">Catalyzes the transfer of the phosphoribosyl group of 5-phosphorylribose-1-pyrophosphate (PRPP) to anthranilate to yield N-(5'-phosphoribosyl)-anthranilate (PRA).</text>
</comment>
<evidence type="ECO:0000259" key="6">
    <source>
        <dbReference type="Pfam" id="PF00591"/>
    </source>
</evidence>
<evidence type="ECO:0000313" key="9">
    <source>
        <dbReference type="Proteomes" id="UP000637074"/>
    </source>
</evidence>
<keyword evidence="5" id="KW-0028">Amino-acid biosynthesis</keyword>
<feature type="binding site" evidence="5">
    <location>
        <begin position="89"/>
        <end position="92"/>
    </location>
    <ligand>
        <name>5-phospho-alpha-D-ribose 1-diphosphate</name>
        <dbReference type="ChEBI" id="CHEBI:58017"/>
    </ligand>
</feature>
<feature type="binding site" evidence="5">
    <location>
        <position position="165"/>
    </location>
    <ligand>
        <name>anthranilate</name>
        <dbReference type="ChEBI" id="CHEBI:16567"/>
        <label>2</label>
    </ligand>
</feature>
<feature type="binding site" evidence="5">
    <location>
        <position position="91"/>
    </location>
    <ligand>
        <name>Mg(2+)</name>
        <dbReference type="ChEBI" id="CHEBI:18420"/>
        <label>1</label>
    </ligand>
</feature>
<dbReference type="NCBIfam" id="TIGR01245">
    <property type="entry name" value="trpD"/>
    <property type="match status" value="1"/>
</dbReference>
<dbReference type="Proteomes" id="UP000637074">
    <property type="component" value="Unassembled WGS sequence"/>
</dbReference>
<dbReference type="Pfam" id="PF02885">
    <property type="entry name" value="Glycos_trans_3N"/>
    <property type="match status" value="1"/>
</dbReference>